<comment type="caution">
    <text evidence="12">The sequence shown here is derived from an EMBL/GenBank/DDBJ whole genome shotgun (WGS) entry which is preliminary data.</text>
</comment>
<feature type="modified residue" description="4-aspartylphosphate" evidence="8">
    <location>
        <position position="53"/>
    </location>
</feature>
<dbReference type="STRING" id="1121338.CLTEP_25410"/>
<keyword evidence="6" id="KW-0804">Transcription</keyword>
<sequence length="226" mass="25994">MQKNILIAEDDARMRKLLHDYLKKENFNIIEAENGKIALKKFKEMKIDLIILDVMMPELDGYSVSKAIREISDVPIIMLTAKSEEYDKISGFESGVDEYVTKPFSPKVLVARVKNLLQRVEGTLGKKEGIEYIDGLTINFLSHEVLINDEVVKLSPKEFDLLAYLVVNKGIALSRNTLLDNVWGYDYFGDLRTVDTHIKRLREKLKDKSYLITTVRGSGYKFEVKR</sequence>
<dbReference type="GO" id="GO:0032993">
    <property type="term" value="C:protein-DNA complex"/>
    <property type="evidence" value="ECO:0007669"/>
    <property type="project" value="TreeGrafter"/>
</dbReference>
<evidence type="ECO:0000256" key="7">
    <source>
        <dbReference type="ARBA" id="ARBA00024867"/>
    </source>
</evidence>
<evidence type="ECO:0000256" key="9">
    <source>
        <dbReference type="PROSITE-ProRule" id="PRU01091"/>
    </source>
</evidence>
<dbReference type="GO" id="GO:0000156">
    <property type="term" value="F:phosphorelay response regulator activity"/>
    <property type="evidence" value="ECO:0007669"/>
    <property type="project" value="TreeGrafter"/>
</dbReference>
<dbReference type="PATRIC" id="fig|1121338.3.peg.2641"/>
<keyword evidence="3" id="KW-0902">Two-component regulatory system</keyword>
<protein>
    <recommendedName>
        <fullName evidence="1">Stage 0 sporulation protein A homolog</fullName>
    </recommendedName>
</protein>
<dbReference type="SMART" id="SM00448">
    <property type="entry name" value="REC"/>
    <property type="match status" value="1"/>
</dbReference>
<dbReference type="PROSITE" id="PS50110">
    <property type="entry name" value="RESPONSE_REGULATORY"/>
    <property type="match status" value="1"/>
</dbReference>
<dbReference type="SUPFAM" id="SSF52172">
    <property type="entry name" value="CheY-like"/>
    <property type="match status" value="1"/>
</dbReference>
<organism evidence="12 13">
    <name type="scientific">Clostridium tepidiprofundi DSM 19306</name>
    <dbReference type="NCBI Taxonomy" id="1121338"/>
    <lineage>
        <taxon>Bacteria</taxon>
        <taxon>Bacillati</taxon>
        <taxon>Bacillota</taxon>
        <taxon>Clostridia</taxon>
        <taxon>Eubacteriales</taxon>
        <taxon>Clostridiaceae</taxon>
        <taxon>Clostridium</taxon>
    </lineage>
</organism>
<feature type="domain" description="OmpR/PhoB-type" evidence="11">
    <location>
        <begin position="127"/>
        <end position="224"/>
    </location>
</feature>
<dbReference type="EMBL" id="LTBA01000061">
    <property type="protein sequence ID" value="KYH30626.1"/>
    <property type="molecule type" value="Genomic_DNA"/>
</dbReference>
<evidence type="ECO:0000259" key="11">
    <source>
        <dbReference type="PROSITE" id="PS51755"/>
    </source>
</evidence>
<dbReference type="InterPro" id="IPR036388">
    <property type="entry name" value="WH-like_DNA-bd_sf"/>
</dbReference>
<proteinExistence type="predicted"/>
<dbReference type="GO" id="GO:0000976">
    <property type="term" value="F:transcription cis-regulatory region binding"/>
    <property type="evidence" value="ECO:0007669"/>
    <property type="project" value="TreeGrafter"/>
</dbReference>
<keyword evidence="13" id="KW-1185">Reference proteome</keyword>
<dbReference type="Proteomes" id="UP000075531">
    <property type="component" value="Unassembled WGS sequence"/>
</dbReference>
<dbReference type="PANTHER" id="PTHR48111">
    <property type="entry name" value="REGULATOR OF RPOS"/>
    <property type="match status" value="1"/>
</dbReference>
<dbReference type="SMART" id="SM00862">
    <property type="entry name" value="Trans_reg_C"/>
    <property type="match status" value="1"/>
</dbReference>
<evidence type="ECO:0000256" key="4">
    <source>
        <dbReference type="ARBA" id="ARBA00023015"/>
    </source>
</evidence>
<evidence type="ECO:0000256" key="2">
    <source>
        <dbReference type="ARBA" id="ARBA00022553"/>
    </source>
</evidence>
<dbReference type="InterPro" id="IPR001789">
    <property type="entry name" value="Sig_transdc_resp-reg_receiver"/>
</dbReference>
<dbReference type="PANTHER" id="PTHR48111:SF73">
    <property type="entry name" value="ALKALINE PHOSPHATASE SYNTHESIS TRANSCRIPTIONAL REGULATORY PROTEIN PHOP"/>
    <property type="match status" value="1"/>
</dbReference>
<evidence type="ECO:0000313" key="12">
    <source>
        <dbReference type="EMBL" id="KYH30626.1"/>
    </source>
</evidence>
<accession>A0A151ASM4</accession>
<feature type="domain" description="Response regulatory" evidence="10">
    <location>
        <begin position="4"/>
        <end position="117"/>
    </location>
</feature>
<dbReference type="Gene3D" id="6.10.250.690">
    <property type="match status" value="1"/>
</dbReference>
<dbReference type="GO" id="GO:0006355">
    <property type="term" value="P:regulation of DNA-templated transcription"/>
    <property type="evidence" value="ECO:0007669"/>
    <property type="project" value="InterPro"/>
</dbReference>
<keyword evidence="4" id="KW-0805">Transcription regulation</keyword>
<reference evidence="12 13" key="1">
    <citation type="submission" date="2016-02" db="EMBL/GenBank/DDBJ databases">
        <title>Genome sequence of Clostridium tepidiprofundi DSM 19306.</title>
        <authorList>
            <person name="Poehlein A."/>
            <person name="Daniel R."/>
        </authorList>
    </citation>
    <scope>NUCLEOTIDE SEQUENCE [LARGE SCALE GENOMIC DNA]</scope>
    <source>
        <strain evidence="12 13">DSM 19306</strain>
    </source>
</reference>
<gene>
    <name evidence="12" type="primary">srrA_3</name>
    <name evidence="12" type="ORF">CLTEP_25410</name>
</gene>
<feature type="DNA-binding region" description="OmpR/PhoB-type" evidence="9">
    <location>
        <begin position="127"/>
        <end position="224"/>
    </location>
</feature>
<dbReference type="CDD" id="cd17574">
    <property type="entry name" value="REC_OmpR"/>
    <property type="match status" value="1"/>
</dbReference>
<dbReference type="AlphaFoldDB" id="A0A151ASM4"/>
<dbReference type="Pfam" id="PF00486">
    <property type="entry name" value="Trans_reg_C"/>
    <property type="match status" value="1"/>
</dbReference>
<evidence type="ECO:0000256" key="1">
    <source>
        <dbReference type="ARBA" id="ARBA00018672"/>
    </source>
</evidence>
<evidence type="ECO:0000313" key="13">
    <source>
        <dbReference type="Proteomes" id="UP000075531"/>
    </source>
</evidence>
<dbReference type="RefSeq" id="WP_066827237.1">
    <property type="nucleotide sequence ID" value="NZ_LTBA01000061.1"/>
</dbReference>
<evidence type="ECO:0000259" key="10">
    <source>
        <dbReference type="PROSITE" id="PS50110"/>
    </source>
</evidence>
<evidence type="ECO:0000256" key="3">
    <source>
        <dbReference type="ARBA" id="ARBA00023012"/>
    </source>
</evidence>
<dbReference type="InterPro" id="IPR001867">
    <property type="entry name" value="OmpR/PhoB-type_DNA-bd"/>
</dbReference>
<evidence type="ECO:0000256" key="5">
    <source>
        <dbReference type="ARBA" id="ARBA00023125"/>
    </source>
</evidence>
<dbReference type="PROSITE" id="PS51755">
    <property type="entry name" value="OMPR_PHOB"/>
    <property type="match status" value="1"/>
</dbReference>
<name>A0A151ASM4_9CLOT</name>
<dbReference type="CDD" id="cd00383">
    <property type="entry name" value="trans_reg_C"/>
    <property type="match status" value="1"/>
</dbReference>
<dbReference type="Pfam" id="PF00072">
    <property type="entry name" value="Response_reg"/>
    <property type="match status" value="1"/>
</dbReference>
<dbReference type="InterPro" id="IPR011006">
    <property type="entry name" value="CheY-like_superfamily"/>
</dbReference>
<evidence type="ECO:0000256" key="6">
    <source>
        <dbReference type="ARBA" id="ARBA00023163"/>
    </source>
</evidence>
<dbReference type="Gene3D" id="3.40.50.2300">
    <property type="match status" value="1"/>
</dbReference>
<dbReference type="FunFam" id="1.10.10.10:FF:000018">
    <property type="entry name" value="DNA-binding response regulator ResD"/>
    <property type="match status" value="1"/>
</dbReference>
<dbReference type="Gene3D" id="1.10.10.10">
    <property type="entry name" value="Winged helix-like DNA-binding domain superfamily/Winged helix DNA-binding domain"/>
    <property type="match status" value="1"/>
</dbReference>
<keyword evidence="2 8" id="KW-0597">Phosphoprotein</keyword>
<comment type="function">
    <text evidence="7">May play the central regulatory role in sporulation. It may be an element of the effector pathway responsible for the activation of sporulation genes in response to nutritional stress. Spo0A may act in concert with spo0H (a sigma factor) to control the expression of some genes that are critical to the sporulation process.</text>
</comment>
<dbReference type="FunFam" id="3.40.50.2300:FF:000001">
    <property type="entry name" value="DNA-binding response regulator PhoB"/>
    <property type="match status" value="1"/>
</dbReference>
<dbReference type="InterPro" id="IPR039420">
    <property type="entry name" value="WalR-like"/>
</dbReference>
<evidence type="ECO:0000256" key="8">
    <source>
        <dbReference type="PROSITE-ProRule" id="PRU00169"/>
    </source>
</evidence>
<keyword evidence="5 9" id="KW-0238">DNA-binding</keyword>
<dbReference type="OrthoDB" id="9790442at2"/>
<dbReference type="GO" id="GO:0005829">
    <property type="term" value="C:cytosol"/>
    <property type="evidence" value="ECO:0007669"/>
    <property type="project" value="TreeGrafter"/>
</dbReference>